<keyword evidence="4" id="KW-1185">Reference proteome</keyword>
<dbReference type="RefSeq" id="WP_078816112.1">
    <property type="nucleotide sequence ID" value="NZ_FUYE01000029.1"/>
</dbReference>
<reference evidence="4" key="1">
    <citation type="submission" date="2017-02" db="EMBL/GenBank/DDBJ databases">
        <authorList>
            <person name="Varghese N."/>
            <person name="Submissions S."/>
        </authorList>
    </citation>
    <scope>NUCLEOTIDE SEQUENCE [LARGE SCALE GENOMIC DNA]</scope>
    <source>
        <strain evidence="4">ATCC 700200</strain>
    </source>
</reference>
<keyword evidence="2" id="KW-1133">Transmembrane helix</keyword>
<dbReference type="EMBL" id="FUYE01000029">
    <property type="protein sequence ID" value="SKB08714.1"/>
    <property type="molecule type" value="Genomic_DNA"/>
</dbReference>
<gene>
    <name evidence="3" type="ORF">SAMN02745166_05003</name>
</gene>
<name>A0A1T4Z3X7_9BACT</name>
<feature type="transmembrane region" description="Helical" evidence="2">
    <location>
        <begin position="26"/>
        <end position="43"/>
    </location>
</feature>
<evidence type="ECO:0000313" key="3">
    <source>
        <dbReference type="EMBL" id="SKB08714.1"/>
    </source>
</evidence>
<feature type="region of interest" description="Disordered" evidence="1">
    <location>
        <begin position="51"/>
        <end position="71"/>
    </location>
</feature>
<dbReference type="Proteomes" id="UP000190774">
    <property type="component" value="Unassembled WGS sequence"/>
</dbReference>
<evidence type="ECO:0000313" key="4">
    <source>
        <dbReference type="Proteomes" id="UP000190774"/>
    </source>
</evidence>
<dbReference type="AlphaFoldDB" id="A0A1T4Z3X7"/>
<keyword evidence="2" id="KW-0812">Transmembrane</keyword>
<sequence length="71" mass="7436">MKSNKKKPTQSTSYQELVITISGRKAGLLIHVLVFTSVGLSLFPHVPGMPQPSAGALPPAQSHIVSSLGAK</sequence>
<accession>A0A1T4Z3X7</accession>
<evidence type="ECO:0000256" key="2">
    <source>
        <dbReference type="SAM" id="Phobius"/>
    </source>
</evidence>
<proteinExistence type="predicted"/>
<organism evidence="3 4">
    <name type="scientific">Prosthecobacter debontii</name>
    <dbReference type="NCBI Taxonomy" id="48467"/>
    <lineage>
        <taxon>Bacteria</taxon>
        <taxon>Pseudomonadati</taxon>
        <taxon>Verrucomicrobiota</taxon>
        <taxon>Verrucomicrobiia</taxon>
        <taxon>Verrucomicrobiales</taxon>
        <taxon>Verrucomicrobiaceae</taxon>
        <taxon>Prosthecobacter</taxon>
    </lineage>
</organism>
<keyword evidence="2" id="KW-0472">Membrane</keyword>
<evidence type="ECO:0000256" key="1">
    <source>
        <dbReference type="SAM" id="MobiDB-lite"/>
    </source>
</evidence>
<protein>
    <submittedName>
        <fullName evidence="3">Uncharacterized protein</fullName>
    </submittedName>
</protein>